<accession>A0A814YUT3</accession>
<dbReference type="AlphaFoldDB" id="A0A814YUT3"/>
<evidence type="ECO:0000313" key="5">
    <source>
        <dbReference type="Proteomes" id="UP000663870"/>
    </source>
</evidence>
<dbReference type="Proteomes" id="UP000663854">
    <property type="component" value="Unassembled WGS sequence"/>
</dbReference>
<dbReference type="PANTHER" id="PTHR22576:SF37">
    <property type="entry name" value="MUCOSA-ASSOCIATED LYMPHOID TISSUE LYMPHOMA TRANSLOCATION PROTEIN 1"/>
    <property type="match status" value="1"/>
</dbReference>
<sequence>MTGIITNTRSWPRRKLALVIGISDYDVEEQLENAKNDAIDMSSVLKRIGFIIDKPKLNLKCKDMEVVLAKFKYSINSGDMVAFYFAGHGLQWEVRA</sequence>
<dbReference type="Gene3D" id="3.40.50.1460">
    <property type="match status" value="1"/>
</dbReference>
<dbReference type="Pfam" id="PF00656">
    <property type="entry name" value="Peptidase_C14"/>
    <property type="match status" value="1"/>
</dbReference>
<dbReference type="SUPFAM" id="SSF52129">
    <property type="entry name" value="Caspase-like"/>
    <property type="match status" value="1"/>
</dbReference>
<gene>
    <name evidence="3" type="ORF">JXQ802_LOCUS41320</name>
    <name evidence="2" type="ORF">PYM288_LOCUS26570</name>
</gene>
<dbReference type="InterPro" id="IPR052039">
    <property type="entry name" value="Caspase-related_regulators"/>
</dbReference>
<dbReference type="Proteomes" id="UP000663870">
    <property type="component" value="Unassembled WGS sequence"/>
</dbReference>
<evidence type="ECO:0000313" key="2">
    <source>
        <dbReference type="EMBL" id="CAF1234790.1"/>
    </source>
</evidence>
<evidence type="ECO:0000313" key="4">
    <source>
        <dbReference type="Proteomes" id="UP000663854"/>
    </source>
</evidence>
<organism evidence="2 4">
    <name type="scientific">Rotaria sordida</name>
    <dbReference type="NCBI Taxonomy" id="392033"/>
    <lineage>
        <taxon>Eukaryota</taxon>
        <taxon>Metazoa</taxon>
        <taxon>Spiralia</taxon>
        <taxon>Gnathifera</taxon>
        <taxon>Rotifera</taxon>
        <taxon>Eurotatoria</taxon>
        <taxon>Bdelloidea</taxon>
        <taxon>Philodinida</taxon>
        <taxon>Philodinidae</taxon>
        <taxon>Rotaria</taxon>
    </lineage>
</organism>
<feature type="domain" description="Peptidase C14 caspase" evidence="1">
    <location>
        <begin position="14"/>
        <end position="91"/>
    </location>
</feature>
<dbReference type="EMBL" id="CAJNOL010002617">
    <property type="protein sequence ID" value="CAF1516638.1"/>
    <property type="molecule type" value="Genomic_DNA"/>
</dbReference>
<dbReference type="PANTHER" id="PTHR22576">
    <property type="entry name" value="MUCOSA ASSOCIATED LYMPHOID TISSUE LYMPHOMA TRANSLOCATION PROTEIN 1/PARACASPASE"/>
    <property type="match status" value="1"/>
</dbReference>
<dbReference type="InterPro" id="IPR011600">
    <property type="entry name" value="Pept_C14_caspase"/>
</dbReference>
<dbReference type="GO" id="GO:0006508">
    <property type="term" value="P:proteolysis"/>
    <property type="evidence" value="ECO:0007669"/>
    <property type="project" value="InterPro"/>
</dbReference>
<evidence type="ECO:0000259" key="1">
    <source>
        <dbReference type="Pfam" id="PF00656"/>
    </source>
</evidence>
<comment type="caution">
    <text evidence="2">The sequence shown here is derived from an EMBL/GenBank/DDBJ whole genome shotgun (WGS) entry which is preliminary data.</text>
</comment>
<reference evidence="2" key="1">
    <citation type="submission" date="2021-02" db="EMBL/GenBank/DDBJ databases">
        <authorList>
            <person name="Nowell W R."/>
        </authorList>
    </citation>
    <scope>NUCLEOTIDE SEQUENCE</scope>
</reference>
<dbReference type="EMBL" id="CAJNOH010001608">
    <property type="protein sequence ID" value="CAF1234790.1"/>
    <property type="molecule type" value="Genomic_DNA"/>
</dbReference>
<dbReference type="InterPro" id="IPR029030">
    <property type="entry name" value="Caspase-like_dom_sf"/>
</dbReference>
<dbReference type="GO" id="GO:0004197">
    <property type="term" value="F:cysteine-type endopeptidase activity"/>
    <property type="evidence" value="ECO:0007669"/>
    <property type="project" value="InterPro"/>
</dbReference>
<proteinExistence type="predicted"/>
<keyword evidence="5" id="KW-1185">Reference proteome</keyword>
<name>A0A814YUT3_9BILA</name>
<evidence type="ECO:0000313" key="3">
    <source>
        <dbReference type="EMBL" id="CAF1516638.1"/>
    </source>
</evidence>
<protein>
    <recommendedName>
        <fullName evidence="1">Peptidase C14 caspase domain-containing protein</fullName>
    </recommendedName>
</protein>